<gene>
    <name evidence="1" type="ORF">AX777_01245</name>
</gene>
<name>A0A177K1R7_SPHYA</name>
<comment type="caution">
    <text evidence="1">The sequence shown here is derived from an EMBL/GenBank/DDBJ whole genome shotgun (WGS) entry which is preliminary data.</text>
</comment>
<organism evidence="1 2">
    <name type="scientific">Sphingobium yanoikuyae</name>
    <name type="common">Sphingomonas yanoikuyae</name>
    <dbReference type="NCBI Taxonomy" id="13690"/>
    <lineage>
        <taxon>Bacteria</taxon>
        <taxon>Pseudomonadati</taxon>
        <taxon>Pseudomonadota</taxon>
        <taxon>Alphaproteobacteria</taxon>
        <taxon>Sphingomonadales</taxon>
        <taxon>Sphingomonadaceae</taxon>
        <taxon>Sphingobium</taxon>
    </lineage>
</organism>
<dbReference type="Proteomes" id="UP000077262">
    <property type="component" value="Unassembled WGS sequence"/>
</dbReference>
<evidence type="ECO:0000313" key="1">
    <source>
        <dbReference type="EMBL" id="OAH46521.1"/>
    </source>
</evidence>
<dbReference type="EMBL" id="LSTR01000020">
    <property type="protein sequence ID" value="OAH46521.1"/>
    <property type="molecule type" value="Genomic_DNA"/>
</dbReference>
<evidence type="ECO:0000313" key="2">
    <source>
        <dbReference type="Proteomes" id="UP000077262"/>
    </source>
</evidence>
<reference evidence="1 2" key="1">
    <citation type="submission" date="2016-02" db="EMBL/GenBank/DDBJ databases">
        <authorList>
            <person name="Wen L."/>
            <person name="He K."/>
            <person name="Yang H."/>
        </authorList>
    </citation>
    <scope>NUCLEOTIDE SEQUENCE [LARGE SCALE GENOMIC DNA]</scope>
    <source>
        <strain evidence="1 2">CD09_2</strain>
    </source>
</reference>
<dbReference type="AlphaFoldDB" id="A0A177K1R7"/>
<dbReference type="Pfam" id="PF09684">
    <property type="entry name" value="Tail_P2_I"/>
    <property type="match status" value="1"/>
</dbReference>
<dbReference type="InterPro" id="IPR011748">
    <property type="entry name" value="Unchr_phage_tail-like"/>
</dbReference>
<accession>A0A177K1R7</accession>
<dbReference type="RefSeq" id="WP_063976145.1">
    <property type="nucleotide sequence ID" value="NZ_LSTR01000020.1"/>
</dbReference>
<proteinExistence type="predicted"/>
<dbReference type="OrthoDB" id="370073at2"/>
<dbReference type="NCBIfam" id="TIGR02242">
    <property type="entry name" value="tail_TIGR02242"/>
    <property type="match status" value="1"/>
</dbReference>
<evidence type="ECO:0008006" key="3">
    <source>
        <dbReference type="Google" id="ProtNLM"/>
    </source>
</evidence>
<protein>
    <recommendedName>
        <fullName evidence="3">Phage tail protein</fullName>
    </recommendedName>
</protein>
<dbReference type="InterPro" id="IPR006521">
    <property type="entry name" value="Tail_protein_I"/>
</dbReference>
<sequence>MSSDGLAYRFETAAQQALCLVMATPERHDLDRADGEVVTNLSGAVSAFLMAPGGRPVWIDADGALRADACAGSRVGFVRRMAAGRRALWLLSDAGLFHFDNETLQRMEMLDANDAADIAIGTDGVWLLLSDGLLRIGRKPARRPLPAAAAAIDRIAIHGDSLALLDRAANRLILQRPDKPDLALDLADPLGAGQPAFTARDIQSAPAGFLLSGDWDGAAGYLMLDPNGEPGAWGRFDVAPIAFAAQDDALYLLYQDGAVASLLRFPGAAVLGGQLWLTPALESDTLAGDWLQASIAATLPEGATLSLRWAASRDAALRLSADALLDDDSLLLGQRARILGALLDWSPITRTFAETAHNVLKSNPCCFSLTGADGSFLWLEVRLDRNNAASAPVLHSLVVSHDQPGLMQWLPAVYATPQGDLDGTLGRLVGLFQAVGGELDHAIGALAILFDPKAASPAWLPRLAGLLDLPFDETLPEAAQRAIIAAAPRLLAQRGARAAILTLLTATLGDRPYRVIDRTGEFAPVTLGGPTLGGSTLPALLAGPSAASPALNARLILGRTPLGCPGAPSVSRAPELFVEIPAPPAETRRYRMVIEAMLGRLVPAGVRLRTRWTALAATGADVLTVLDDGRPIILGDARPLGIAPLGGDDSLIGGAGSSIPVTLQ</sequence>